<dbReference type="NCBIfam" id="NF003194">
    <property type="entry name" value="PRK04164.1-5"/>
    <property type="match status" value="1"/>
</dbReference>
<feature type="transmembrane region" description="Helical" evidence="6">
    <location>
        <begin position="6"/>
        <end position="27"/>
    </location>
</feature>
<keyword evidence="5 6" id="KW-0472">Membrane</keyword>
<evidence type="ECO:0000256" key="2">
    <source>
        <dbReference type="ARBA" id="ARBA00022475"/>
    </source>
</evidence>
<comment type="similarity">
    <text evidence="6">Belongs to the UPF0316 family.</text>
</comment>
<evidence type="ECO:0000256" key="1">
    <source>
        <dbReference type="ARBA" id="ARBA00004651"/>
    </source>
</evidence>
<dbReference type="OrthoDB" id="48231at2"/>
<protein>
    <recommendedName>
        <fullName evidence="6">UPF0316 protein BABA_13612</fullName>
    </recommendedName>
</protein>
<keyword evidence="10" id="KW-1185">Reference proteome</keyword>
<dbReference type="eggNOG" id="COG4843">
    <property type="taxonomic scope" value="Bacteria"/>
</dbReference>
<dbReference type="InterPro" id="IPR022930">
    <property type="entry name" value="UPF0316"/>
</dbReference>
<evidence type="ECO:0000313" key="10">
    <source>
        <dbReference type="Proteomes" id="UP000006316"/>
    </source>
</evidence>
<reference evidence="9 10" key="1">
    <citation type="journal article" date="2012" name="Front. Microbiol.">
        <title>Redundancy and modularity in membrane-associated dissimilatory nitrate reduction in Bacillus.</title>
        <authorList>
            <person name="Heylen K."/>
            <person name="Keltjens J."/>
        </authorList>
    </citation>
    <scope>NUCLEOTIDE SEQUENCE [LARGE SCALE GENOMIC DNA]</scope>
    <source>
        <strain evidence="10">LMG 21833T</strain>
    </source>
</reference>
<evidence type="ECO:0000259" key="8">
    <source>
        <dbReference type="Pfam" id="PF18955"/>
    </source>
</evidence>
<evidence type="ECO:0000256" key="6">
    <source>
        <dbReference type="HAMAP-Rule" id="MF_01515"/>
    </source>
</evidence>
<dbReference type="PATRIC" id="fig|1117379.3.peg.2811"/>
<sequence length="187" mass="21229">MLVNLLVIFILQLVYVPIMTLRTIFLVKNMRKAASLLGIVETLISIFSLSIVFSGNQSITEKLVYAVGFGVGLYLGTHIENKLAIGYTTLYVNLMDRNEELIEALRNKGLGVTIFEGNGRDSKRYQLEILTKRNVEIEVMNFIEQYDPKAFIVSYEPRRFKGGFLVKAMKKNMKNSSLKNAPTHMGR</sequence>
<dbReference type="Pfam" id="PF10035">
    <property type="entry name" value="DUF2179"/>
    <property type="match status" value="1"/>
</dbReference>
<dbReference type="CDD" id="cd16381">
    <property type="entry name" value="YitT_C_like_1"/>
    <property type="match status" value="1"/>
</dbReference>
<feature type="transmembrane region" description="Helical" evidence="6">
    <location>
        <begin position="34"/>
        <end position="53"/>
    </location>
</feature>
<accession>K6DF42</accession>
<comment type="subcellular location">
    <subcellularLocation>
        <location evidence="1 6">Cell membrane</location>
        <topology evidence="1 6">Multi-pass membrane protein</topology>
    </subcellularLocation>
</comment>
<evidence type="ECO:0000256" key="3">
    <source>
        <dbReference type="ARBA" id="ARBA00022692"/>
    </source>
</evidence>
<evidence type="ECO:0000259" key="7">
    <source>
        <dbReference type="Pfam" id="PF10035"/>
    </source>
</evidence>
<dbReference type="HAMAP" id="MF_01515">
    <property type="entry name" value="UPF0316"/>
    <property type="match status" value="1"/>
</dbReference>
<dbReference type="PANTHER" id="PTHR40060:SF1">
    <property type="entry name" value="UPF0316 PROTEIN YEBE"/>
    <property type="match status" value="1"/>
</dbReference>
<dbReference type="InterPro" id="IPR044035">
    <property type="entry name" value="DUF5698"/>
</dbReference>
<keyword evidence="2 6" id="KW-1003">Cell membrane</keyword>
<proteinExistence type="inferred from homology"/>
<evidence type="ECO:0000256" key="4">
    <source>
        <dbReference type="ARBA" id="ARBA00022989"/>
    </source>
</evidence>
<dbReference type="PANTHER" id="PTHR40060">
    <property type="entry name" value="UPF0316 PROTEIN YEBE"/>
    <property type="match status" value="1"/>
</dbReference>
<name>K6DF42_9BACI</name>
<dbReference type="STRING" id="1117379.BABA_13612"/>
<dbReference type="InterPro" id="IPR019264">
    <property type="entry name" value="DUF2179"/>
</dbReference>
<dbReference type="EMBL" id="AJLS01000097">
    <property type="protein sequence ID" value="EKN66929.1"/>
    <property type="molecule type" value="Genomic_DNA"/>
</dbReference>
<dbReference type="GO" id="GO:0005886">
    <property type="term" value="C:plasma membrane"/>
    <property type="evidence" value="ECO:0007669"/>
    <property type="project" value="UniProtKB-SubCell"/>
</dbReference>
<dbReference type="AlphaFoldDB" id="K6DF42"/>
<dbReference type="Proteomes" id="UP000006316">
    <property type="component" value="Unassembled WGS sequence"/>
</dbReference>
<evidence type="ECO:0000313" key="9">
    <source>
        <dbReference type="EMBL" id="EKN66929.1"/>
    </source>
</evidence>
<evidence type="ECO:0000256" key="5">
    <source>
        <dbReference type="ARBA" id="ARBA00023136"/>
    </source>
</evidence>
<dbReference type="Pfam" id="PF18955">
    <property type="entry name" value="DUF5698"/>
    <property type="match status" value="1"/>
</dbReference>
<dbReference type="RefSeq" id="WP_007085721.1">
    <property type="nucleotide sequence ID" value="NZ_AJLS01000097.1"/>
</dbReference>
<keyword evidence="3 6" id="KW-0812">Transmembrane</keyword>
<gene>
    <name evidence="9" type="ORF">BABA_13612</name>
</gene>
<comment type="caution">
    <text evidence="9">The sequence shown here is derived from an EMBL/GenBank/DDBJ whole genome shotgun (WGS) entry which is preliminary data.</text>
</comment>
<feature type="domain" description="DUF5698" evidence="8">
    <location>
        <begin position="20"/>
        <end position="77"/>
    </location>
</feature>
<keyword evidence="4 6" id="KW-1133">Transmembrane helix</keyword>
<feature type="domain" description="DUF2179" evidence="7">
    <location>
        <begin position="111"/>
        <end position="162"/>
    </location>
</feature>
<organism evidence="9 10">
    <name type="scientific">Neobacillus bataviensis LMG 21833</name>
    <dbReference type="NCBI Taxonomy" id="1117379"/>
    <lineage>
        <taxon>Bacteria</taxon>
        <taxon>Bacillati</taxon>
        <taxon>Bacillota</taxon>
        <taxon>Bacilli</taxon>
        <taxon>Bacillales</taxon>
        <taxon>Bacillaceae</taxon>
        <taxon>Neobacillus</taxon>
    </lineage>
</organism>